<dbReference type="EMBL" id="CP063189">
    <property type="protein sequence ID" value="WCZ33193.1"/>
    <property type="molecule type" value="Genomic_DNA"/>
</dbReference>
<evidence type="ECO:0008006" key="5">
    <source>
        <dbReference type="Google" id="ProtNLM"/>
    </source>
</evidence>
<reference evidence="3 4" key="1">
    <citation type="submission" date="2020-10" db="EMBL/GenBank/DDBJ databases">
        <title>Complete genome sequence of Corynebacterium massiliense DSM 45435, type strain of Corynebacterium massiliense.</title>
        <authorList>
            <person name="Busche T."/>
            <person name="Kalinowski J."/>
            <person name="Ruckert C."/>
        </authorList>
    </citation>
    <scope>NUCLEOTIDE SEQUENCE [LARGE SCALE GENOMIC DNA]</scope>
    <source>
        <strain evidence="3 4">DSM 45435</strain>
    </source>
</reference>
<organism evidence="3 4">
    <name type="scientific">Corynebacterium massiliense DSM 45435</name>
    <dbReference type="NCBI Taxonomy" id="1121364"/>
    <lineage>
        <taxon>Bacteria</taxon>
        <taxon>Bacillati</taxon>
        <taxon>Actinomycetota</taxon>
        <taxon>Actinomycetes</taxon>
        <taxon>Mycobacteriales</taxon>
        <taxon>Corynebacteriaceae</taxon>
        <taxon>Corynebacterium</taxon>
    </lineage>
</organism>
<feature type="region of interest" description="Disordered" evidence="1">
    <location>
        <begin position="245"/>
        <end position="265"/>
    </location>
</feature>
<sequence>MKLSAFRAGVAGVATVGLAALGTLADPAPAEAVPAMPQGYPIQGLHKPCDESQATQEGLPEWRFGETARRYLNDGTAQFTNRTDQPVPYTATVETGTNHKISANSKAELPNGWNTTAKSDIGLKESNGWTDSETFGPITLQPGESFRVEYGVLEKDFISMFVECKDGILQNQEGANVVRGTGPAERYAFAYIIKADGTLSDVALDIPARAQGANSKPTGDTYTAVSGPSLEKVADPQKDEIVTPDDTFARDPEWPSEGDECRPGDKKWYPLDIEAVTPTFRKPGYSVDFRNWSEGDYEWAPVTDNVVGAEYNGYANWVERQGKPPQGWLQSVGATERAYMPVGTKLKHLQLAPGERVRVEYGTTMSRINYRELHCGKDKKYSMTSNYKQASAPSGFWAEATIQSPDGSSRTEDVTPDDYRDLPVPTQASH</sequence>
<dbReference type="RefSeq" id="WP_022863097.1">
    <property type="nucleotide sequence ID" value="NZ_ATVG01000006.1"/>
</dbReference>
<keyword evidence="4" id="KW-1185">Reference proteome</keyword>
<evidence type="ECO:0000313" key="4">
    <source>
        <dbReference type="Proteomes" id="UP001220064"/>
    </source>
</evidence>
<feature type="signal peptide" evidence="2">
    <location>
        <begin position="1"/>
        <end position="25"/>
    </location>
</feature>
<feature type="compositionally biased region" description="Basic and acidic residues" evidence="1">
    <location>
        <begin position="409"/>
        <end position="421"/>
    </location>
</feature>
<dbReference type="Proteomes" id="UP001220064">
    <property type="component" value="Chromosome"/>
</dbReference>
<feature type="chain" id="PRO_5046369325" description="Secreted protein" evidence="2">
    <location>
        <begin position="26"/>
        <end position="430"/>
    </location>
</feature>
<protein>
    <recommendedName>
        <fullName evidence="5">Secreted protein</fullName>
    </recommendedName>
</protein>
<feature type="region of interest" description="Disordered" evidence="1">
    <location>
        <begin position="398"/>
        <end position="430"/>
    </location>
</feature>
<evidence type="ECO:0000313" key="3">
    <source>
        <dbReference type="EMBL" id="WCZ33193.1"/>
    </source>
</evidence>
<accession>A0ABY7UBV1</accession>
<name>A0ABY7UBV1_9CORY</name>
<keyword evidence="2" id="KW-0732">Signal</keyword>
<evidence type="ECO:0000256" key="1">
    <source>
        <dbReference type="SAM" id="MobiDB-lite"/>
    </source>
</evidence>
<evidence type="ECO:0000256" key="2">
    <source>
        <dbReference type="SAM" id="SignalP"/>
    </source>
</evidence>
<gene>
    <name evidence="3" type="ORF">CMASS_08900</name>
</gene>
<proteinExistence type="predicted"/>